<organism evidence="5 6">
    <name type="scientific">Staphylococcus debuckii</name>
    <dbReference type="NCBI Taxonomy" id="2044912"/>
    <lineage>
        <taxon>Bacteria</taxon>
        <taxon>Bacillati</taxon>
        <taxon>Bacillota</taxon>
        <taxon>Bacilli</taxon>
        <taxon>Bacillales</taxon>
        <taxon>Staphylococcaceae</taxon>
        <taxon>Staphylococcus</taxon>
    </lineage>
</organism>
<dbReference type="PROSITE" id="PS00894">
    <property type="entry name" value="HTH_DEOR_1"/>
    <property type="match status" value="1"/>
</dbReference>
<accession>A0ABU9EWA1</accession>
<dbReference type="PANTHER" id="PTHR30363:SF44">
    <property type="entry name" value="AGA OPERON TRANSCRIPTIONAL REPRESSOR-RELATED"/>
    <property type="match status" value="1"/>
</dbReference>
<dbReference type="Proteomes" id="UP001380601">
    <property type="component" value="Unassembled WGS sequence"/>
</dbReference>
<dbReference type="PROSITE" id="PS51000">
    <property type="entry name" value="HTH_DEOR_2"/>
    <property type="match status" value="1"/>
</dbReference>
<keyword evidence="2 5" id="KW-0238">DNA-binding</keyword>
<evidence type="ECO:0000256" key="1">
    <source>
        <dbReference type="ARBA" id="ARBA00023015"/>
    </source>
</evidence>
<dbReference type="PANTHER" id="PTHR30363">
    <property type="entry name" value="HTH-TYPE TRANSCRIPTIONAL REGULATOR SRLR-RELATED"/>
    <property type="match status" value="1"/>
</dbReference>
<dbReference type="SMART" id="SM00420">
    <property type="entry name" value="HTH_DEOR"/>
    <property type="match status" value="1"/>
</dbReference>
<reference evidence="5 6" key="1">
    <citation type="submission" date="2024-04" db="EMBL/GenBank/DDBJ databases">
        <title>Staphylococcus debuckii a clinical isolate.</title>
        <authorList>
            <person name="Magnan C."/>
            <person name="Plumet L."/>
            <person name="Morsli M."/>
            <person name="Molle V."/>
            <person name="Lavigne J.-P."/>
        </authorList>
    </citation>
    <scope>NUCLEOTIDE SEQUENCE [LARGE SCALE GENOMIC DNA]</scope>
    <source>
        <strain evidence="5 6">NSD001</strain>
    </source>
</reference>
<keyword evidence="3" id="KW-0804">Transcription</keyword>
<dbReference type="EMBL" id="JBBWSC010000002">
    <property type="protein sequence ID" value="MEL0537758.1"/>
    <property type="molecule type" value="Genomic_DNA"/>
</dbReference>
<dbReference type="InterPro" id="IPR050313">
    <property type="entry name" value="Carb_Metab_HTH_regulators"/>
</dbReference>
<dbReference type="SMART" id="SM01134">
    <property type="entry name" value="DeoRC"/>
    <property type="match status" value="1"/>
</dbReference>
<dbReference type="GO" id="GO:0003677">
    <property type="term" value="F:DNA binding"/>
    <property type="evidence" value="ECO:0007669"/>
    <property type="project" value="UniProtKB-KW"/>
</dbReference>
<dbReference type="InterPro" id="IPR018356">
    <property type="entry name" value="Tscrpt_reg_HTH_DeoR_CS"/>
</dbReference>
<dbReference type="InterPro" id="IPR001034">
    <property type="entry name" value="DeoR_HTH"/>
</dbReference>
<evidence type="ECO:0000313" key="5">
    <source>
        <dbReference type="EMBL" id="MEL0537758.1"/>
    </source>
</evidence>
<dbReference type="InterPro" id="IPR037171">
    <property type="entry name" value="NagB/RpiA_transferase-like"/>
</dbReference>
<dbReference type="InterPro" id="IPR014036">
    <property type="entry name" value="DeoR-like_C"/>
</dbReference>
<evidence type="ECO:0000256" key="2">
    <source>
        <dbReference type="ARBA" id="ARBA00023125"/>
    </source>
</evidence>
<dbReference type="RefSeq" id="WP_341611407.1">
    <property type="nucleotide sequence ID" value="NZ_JBBWSC010000002.1"/>
</dbReference>
<evidence type="ECO:0000313" key="6">
    <source>
        <dbReference type="Proteomes" id="UP001380601"/>
    </source>
</evidence>
<comment type="caution">
    <text evidence="5">The sequence shown here is derived from an EMBL/GenBank/DDBJ whole genome shotgun (WGS) entry which is preliminary data.</text>
</comment>
<evidence type="ECO:0000259" key="4">
    <source>
        <dbReference type="PROSITE" id="PS51000"/>
    </source>
</evidence>
<evidence type="ECO:0000256" key="3">
    <source>
        <dbReference type="ARBA" id="ARBA00023163"/>
    </source>
</evidence>
<proteinExistence type="predicted"/>
<dbReference type="Pfam" id="PF00455">
    <property type="entry name" value="DeoRC"/>
    <property type="match status" value="1"/>
</dbReference>
<dbReference type="Pfam" id="PF08220">
    <property type="entry name" value="HTH_DeoR"/>
    <property type="match status" value="1"/>
</dbReference>
<feature type="domain" description="HTH deoR-type" evidence="4">
    <location>
        <begin position="4"/>
        <end position="59"/>
    </location>
</feature>
<keyword evidence="6" id="KW-1185">Reference proteome</keyword>
<dbReference type="SUPFAM" id="SSF100950">
    <property type="entry name" value="NagB/RpiA/CoA transferase-like"/>
    <property type="match status" value="1"/>
</dbReference>
<keyword evidence="1" id="KW-0805">Transcription regulation</keyword>
<protein>
    <submittedName>
        <fullName evidence="5">DeoR/GlpR family DNA-binding transcription regulator</fullName>
    </submittedName>
</protein>
<dbReference type="Gene3D" id="3.40.50.1360">
    <property type="match status" value="1"/>
</dbReference>
<gene>
    <name evidence="5" type="ORF">AADA34_03330</name>
</gene>
<name>A0ABU9EWA1_9STAP</name>
<sequence length="251" mass="28676">MLLPAERRTEIMNQLAQYEFLELKTLHKDLEISMETLRRDVQQLVKDELVLKEYGGIRINKETNGESEIERRLERHLPEKMVIAKKALSKIKNGDCIFLDSGSTTLQIAKMLDTKENLTIITNSIPVLVQCINQNHTLISIGGKVRASEQSLTQFDFLFNFERLNINKGFFCCSGISVSHGVTDYNIEEVETRRRILNITQEKYLTADSSKIDKIVVAKIGNLSDFNQLISDSNLSQVKCRIIEEQGIEII</sequence>